<keyword evidence="1" id="KW-1133">Transmembrane helix</keyword>
<keyword evidence="1" id="KW-0812">Transmembrane</keyword>
<feature type="transmembrane region" description="Helical" evidence="1">
    <location>
        <begin position="84"/>
        <end position="106"/>
    </location>
</feature>
<accession>A0A2M8KDU7</accession>
<name>A0A2M8KDU7_9BACT</name>
<dbReference type="Proteomes" id="UP000231450">
    <property type="component" value="Unassembled WGS sequence"/>
</dbReference>
<sequence length="115" mass="12101">MIPVTVSALDLGGDQGGLLQNAGNKAGYDVAGTTDTSFSQGIGKIINIVLSLVGVIFTVLMVYAGYLWMTARGKDDQVEKAQDIIRAAIIGIIVTLGAYSITNFVVPRILEATIK</sequence>
<protein>
    <submittedName>
        <fullName evidence="2">Uncharacterized protein</fullName>
    </submittedName>
</protein>
<dbReference type="Pfam" id="PF18895">
    <property type="entry name" value="T4SS_pilin"/>
    <property type="match status" value="1"/>
</dbReference>
<evidence type="ECO:0000313" key="2">
    <source>
        <dbReference type="EMBL" id="PJE58085.1"/>
    </source>
</evidence>
<keyword evidence="1" id="KW-0472">Membrane</keyword>
<organism evidence="2 3">
    <name type="scientific">Candidatus Portnoybacteria bacterium CG10_big_fil_rev_8_21_14_0_10_36_7</name>
    <dbReference type="NCBI Taxonomy" id="1974812"/>
    <lineage>
        <taxon>Bacteria</taxon>
        <taxon>Candidatus Portnoyibacteriota</taxon>
    </lineage>
</organism>
<proteinExistence type="predicted"/>
<gene>
    <name evidence="2" type="ORF">COU81_02610</name>
</gene>
<evidence type="ECO:0000313" key="3">
    <source>
        <dbReference type="Proteomes" id="UP000231450"/>
    </source>
</evidence>
<dbReference type="EMBL" id="PFDW01000056">
    <property type="protein sequence ID" value="PJE58085.1"/>
    <property type="molecule type" value="Genomic_DNA"/>
</dbReference>
<reference evidence="3" key="1">
    <citation type="submission" date="2017-09" db="EMBL/GenBank/DDBJ databases">
        <title>Depth-based differentiation of microbial function through sediment-hosted aquifers and enrichment of novel symbionts in the deep terrestrial subsurface.</title>
        <authorList>
            <person name="Probst A.J."/>
            <person name="Ladd B."/>
            <person name="Jarett J.K."/>
            <person name="Geller-Mcgrath D.E."/>
            <person name="Sieber C.M.K."/>
            <person name="Emerson J.B."/>
            <person name="Anantharaman K."/>
            <person name="Thomas B.C."/>
            <person name="Malmstrom R."/>
            <person name="Stieglmeier M."/>
            <person name="Klingl A."/>
            <person name="Woyke T."/>
            <person name="Ryan C.M."/>
            <person name="Banfield J.F."/>
        </authorList>
    </citation>
    <scope>NUCLEOTIDE SEQUENCE [LARGE SCALE GENOMIC DNA]</scope>
</reference>
<dbReference type="AlphaFoldDB" id="A0A2M8KDU7"/>
<comment type="caution">
    <text evidence="2">The sequence shown here is derived from an EMBL/GenBank/DDBJ whole genome shotgun (WGS) entry which is preliminary data.</text>
</comment>
<evidence type="ECO:0000256" key="1">
    <source>
        <dbReference type="SAM" id="Phobius"/>
    </source>
</evidence>
<dbReference type="InterPro" id="IPR043993">
    <property type="entry name" value="T4SS_pilin"/>
</dbReference>
<feature type="transmembrane region" description="Helical" evidence="1">
    <location>
        <begin position="45"/>
        <end position="64"/>
    </location>
</feature>